<comment type="caution">
    <text evidence="1">The sequence shown here is derived from an EMBL/GenBank/DDBJ whole genome shotgun (WGS) entry which is preliminary data.</text>
</comment>
<reference evidence="1" key="2">
    <citation type="submission" date="2023-01" db="EMBL/GenBank/DDBJ databases">
        <title>Draft genome sequence of Portibacter lacus strain NBRC 108769.</title>
        <authorList>
            <person name="Sun Q."/>
            <person name="Mori K."/>
        </authorList>
    </citation>
    <scope>NUCLEOTIDE SEQUENCE</scope>
    <source>
        <strain evidence="1">NBRC 108769</strain>
    </source>
</reference>
<keyword evidence="2" id="KW-1185">Reference proteome</keyword>
<sequence>MDRDLRELINIEDFHIIDRTRSNDKVYEFSQFYELIKDEWRSEAYLNEYDGVNETRLFRGKSFLQKEALKQNQLGNSEILDASIIIVDNHNVQFYVGMPINVVKELYPLSYSRSRDFVSNLRKMFLNSVVDINGRTVVADVGGLTIIYNKKTGKVERIYSRW</sequence>
<evidence type="ECO:0000313" key="2">
    <source>
        <dbReference type="Proteomes" id="UP001156666"/>
    </source>
</evidence>
<name>A0AA37WGI2_9BACT</name>
<organism evidence="1 2">
    <name type="scientific">Portibacter lacus</name>
    <dbReference type="NCBI Taxonomy" id="1099794"/>
    <lineage>
        <taxon>Bacteria</taxon>
        <taxon>Pseudomonadati</taxon>
        <taxon>Bacteroidota</taxon>
        <taxon>Saprospiria</taxon>
        <taxon>Saprospirales</taxon>
        <taxon>Haliscomenobacteraceae</taxon>
        <taxon>Portibacter</taxon>
    </lineage>
</organism>
<reference evidence="1" key="1">
    <citation type="journal article" date="2014" name="Int. J. Syst. Evol. Microbiol.">
        <title>Complete genome sequence of Corynebacterium casei LMG S-19264T (=DSM 44701T), isolated from a smear-ripened cheese.</title>
        <authorList>
            <consortium name="US DOE Joint Genome Institute (JGI-PGF)"/>
            <person name="Walter F."/>
            <person name="Albersmeier A."/>
            <person name="Kalinowski J."/>
            <person name="Ruckert C."/>
        </authorList>
    </citation>
    <scope>NUCLEOTIDE SEQUENCE</scope>
    <source>
        <strain evidence="1">NBRC 108769</strain>
    </source>
</reference>
<accession>A0AA37WGI2</accession>
<proteinExistence type="predicted"/>
<gene>
    <name evidence="1" type="ORF">GCM10007940_26000</name>
</gene>
<protein>
    <submittedName>
        <fullName evidence="1">Uncharacterized protein</fullName>
    </submittedName>
</protein>
<evidence type="ECO:0000313" key="1">
    <source>
        <dbReference type="EMBL" id="GLR17985.1"/>
    </source>
</evidence>
<dbReference type="EMBL" id="BSOH01000014">
    <property type="protein sequence ID" value="GLR17985.1"/>
    <property type="molecule type" value="Genomic_DNA"/>
</dbReference>
<dbReference type="AlphaFoldDB" id="A0AA37WGI2"/>
<dbReference type="Proteomes" id="UP001156666">
    <property type="component" value="Unassembled WGS sequence"/>
</dbReference>